<sequence>MKFYRSMRDSSRYLIIICLFICLGSFAVYGQSTSVYLETRVLYNFETLDEWQPISNGSRFMFTGDRTNENGVVMKYPNMRLFATKPFGMGNQGYNSTNSLSVSVSFFRKGYNFFDLVPTVQKIIPGKAQTFDVWVWGGNYDYTMEMLFEDYRGYTYTLPIGSLKYIGWKNLSTSVPAFLPQEEPYVPRAKGLRFLNFRFWASPEERADNFVVLLDYFQTVTDTFREAYDGSDIETTLGQEIGGSSAEQYSEGGAKVVGEDGGTTTTGDTTQQEVQQ</sequence>
<dbReference type="GeneID" id="56439351"/>
<comment type="subcellular location">
    <subcellularLocation>
        <location evidence="1">Periplasmic flagellum</location>
    </subcellularLocation>
</comment>
<evidence type="ECO:0000256" key="4">
    <source>
        <dbReference type="SAM" id="MobiDB-lite"/>
    </source>
</evidence>
<dbReference type="Pfam" id="PF04620">
    <property type="entry name" value="FlaA"/>
    <property type="match status" value="1"/>
</dbReference>
<dbReference type="InterPro" id="IPR006714">
    <property type="entry name" value="FlaA"/>
</dbReference>
<keyword evidence="6" id="KW-1185">Reference proteome</keyword>
<protein>
    <submittedName>
        <fullName evidence="5">Flagellar filament outer layer protein FlaA</fullName>
    </submittedName>
</protein>
<dbReference type="RefSeq" id="WP_014933705.1">
    <property type="nucleotide sequence ID" value="NC_019908.1"/>
</dbReference>
<evidence type="ECO:0000256" key="2">
    <source>
        <dbReference type="ARBA" id="ARBA00022764"/>
    </source>
</evidence>
<feature type="compositionally biased region" description="Low complexity" evidence="4">
    <location>
        <begin position="262"/>
        <end position="276"/>
    </location>
</feature>
<feature type="region of interest" description="Disordered" evidence="4">
    <location>
        <begin position="242"/>
        <end position="276"/>
    </location>
</feature>
<evidence type="ECO:0000313" key="5">
    <source>
        <dbReference type="EMBL" id="AGA67400.1"/>
    </source>
</evidence>
<dbReference type="EMBL" id="CP002873">
    <property type="protein sequence ID" value="AGA67400.1"/>
    <property type="molecule type" value="Genomic_DNA"/>
</dbReference>
<dbReference type="Proteomes" id="UP000010793">
    <property type="component" value="Chromosome"/>
</dbReference>
<dbReference type="GO" id="GO:0055040">
    <property type="term" value="C:periplasmic flagellum"/>
    <property type="evidence" value="ECO:0007669"/>
    <property type="project" value="UniProtKB-SubCell"/>
</dbReference>
<keyword evidence="2" id="KW-0574">Periplasm</keyword>
<name>A0A3B6VNS2_BRAPL</name>
<dbReference type="AlphaFoldDB" id="A0A3B6VNS2"/>
<keyword evidence="5" id="KW-0966">Cell projection</keyword>
<keyword evidence="5" id="KW-0969">Cilium</keyword>
<evidence type="ECO:0000256" key="1">
    <source>
        <dbReference type="ARBA" id="ARBA00004631"/>
    </source>
</evidence>
<dbReference type="KEGG" id="bpip:BPP43_11220"/>
<evidence type="ECO:0000313" key="6">
    <source>
        <dbReference type="Proteomes" id="UP000010793"/>
    </source>
</evidence>
<evidence type="ECO:0000256" key="3">
    <source>
        <dbReference type="ARBA" id="ARBA00023143"/>
    </source>
</evidence>
<keyword evidence="5" id="KW-0282">Flagellum</keyword>
<keyword evidence="3" id="KW-0975">Bacterial flagellum</keyword>
<dbReference type="GO" id="GO:0030288">
    <property type="term" value="C:outer membrane-bounded periplasmic space"/>
    <property type="evidence" value="ECO:0007669"/>
    <property type="project" value="InterPro"/>
</dbReference>
<dbReference type="GO" id="GO:0071973">
    <property type="term" value="P:bacterial-type flagellum-dependent cell motility"/>
    <property type="evidence" value="ECO:0007669"/>
    <property type="project" value="InterPro"/>
</dbReference>
<accession>A0A3B6VNS2</accession>
<organism evidence="5 6">
    <name type="scientific">Brachyspira pilosicoli P43/6/78</name>
    <dbReference type="NCBI Taxonomy" id="1042417"/>
    <lineage>
        <taxon>Bacteria</taxon>
        <taxon>Pseudomonadati</taxon>
        <taxon>Spirochaetota</taxon>
        <taxon>Spirochaetia</taxon>
        <taxon>Brachyspirales</taxon>
        <taxon>Brachyspiraceae</taxon>
        <taxon>Brachyspira</taxon>
    </lineage>
</organism>
<reference evidence="5 6" key="1">
    <citation type="journal article" date="2013" name="Genome Announc.">
        <title>Complete Genome Sequence of the Porcine Strain Brachyspira pilosicoli P43/6/78(T.).</title>
        <authorList>
            <person name="Lin C."/>
            <person name="den Bakker H.C."/>
            <person name="Suzuki H."/>
            <person name="Lefebure T."/>
            <person name="Ponnala L."/>
            <person name="Sun Q."/>
            <person name="Stanhope M.J."/>
            <person name="Wiedmann M."/>
            <person name="Duhamel G.E."/>
        </authorList>
    </citation>
    <scope>NUCLEOTIDE SEQUENCE [LARGE SCALE GENOMIC DNA]</scope>
    <source>
        <strain evidence="5 6">P43/6/78</strain>
    </source>
</reference>
<proteinExistence type="predicted"/>
<gene>
    <name evidence="5" type="ORF">BPP43_11220</name>
</gene>